<gene>
    <name evidence="2" type="ORF">J3U88_31125</name>
</gene>
<dbReference type="EMBL" id="JAFREP010000046">
    <property type="protein sequence ID" value="MBO1322959.1"/>
    <property type="molecule type" value="Genomic_DNA"/>
</dbReference>
<dbReference type="InterPro" id="IPR016181">
    <property type="entry name" value="Acyl_CoA_acyltransferase"/>
</dbReference>
<dbReference type="PROSITE" id="PS51186">
    <property type="entry name" value="GNAT"/>
    <property type="match status" value="1"/>
</dbReference>
<organism evidence="2 3">
    <name type="scientific">Acanthopleuribacter pedis</name>
    <dbReference type="NCBI Taxonomy" id="442870"/>
    <lineage>
        <taxon>Bacteria</taxon>
        <taxon>Pseudomonadati</taxon>
        <taxon>Acidobacteriota</taxon>
        <taxon>Holophagae</taxon>
        <taxon>Acanthopleuribacterales</taxon>
        <taxon>Acanthopleuribacteraceae</taxon>
        <taxon>Acanthopleuribacter</taxon>
    </lineage>
</organism>
<evidence type="ECO:0000313" key="3">
    <source>
        <dbReference type="Proteomes" id="UP000664417"/>
    </source>
</evidence>
<protein>
    <recommendedName>
        <fullName evidence="1">N-acetyltransferase domain-containing protein</fullName>
    </recommendedName>
</protein>
<dbReference type="SUPFAM" id="SSF55729">
    <property type="entry name" value="Acyl-CoA N-acyltransferases (Nat)"/>
    <property type="match status" value="1"/>
</dbReference>
<accession>A0A8J7QET4</accession>
<reference evidence="2" key="1">
    <citation type="submission" date="2021-03" db="EMBL/GenBank/DDBJ databases">
        <authorList>
            <person name="Wang G."/>
        </authorList>
    </citation>
    <scope>NUCLEOTIDE SEQUENCE</scope>
    <source>
        <strain evidence="2">KCTC 12899</strain>
    </source>
</reference>
<keyword evidence="3" id="KW-1185">Reference proteome</keyword>
<sequence length="218" mass="25059">MSFKDELSVSKIKTSEQRDAALQVIQAVFLEEKGWVPSHEILLPTSDLERDDVSWFMVSREGQALGVTRVLYALPVDLYEEYGFKPVDPSLDVEAFIRNNRIAEVGRFAVLPEFRRKIHIAAMLMRAASTETVEKGFTHYITDVFESDPNTPYGFHKRVLGFKVVATHDVGEMLTDSRRITMLLDFKEAFNCMKRRNSWVFRFITEGWSDKLIAQLSA</sequence>
<dbReference type="InterPro" id="IPR000182">
    <property type="entry name" value="GNAT_dom"/>
</dbReference>
<dbReference type="RefSeq" id="WP_207862931.1">
    <property type="nucleotide sequence ID" value="NZ_JAFREP010000046.1"/>
</dbReference>
<comment type="caution">
    <text evidence="2">The sequence shown here is derived from an EMBL/GenBank/DDBJ whole genome shotgun (WGS) entry which is preliminary data.</text>
</comment>
<evidence type="ECO:0000259" key="1">
    <source>
        <dbReference type="PROSITE" id="PS51186"/>
    </source>
</evidence>
<feature type="domain" description="N-acetyltransferase" evidence="1">
    <location>
        <begin position="15"/>
        <end position="187"/>
    </location>
</feature>
<dbReference type="Proteomes" id="UP000664417">
    <property type="component" value="Unassembled WGS sequence"/>
</dbReference>
<proteinExistence type="predicted"/>
<evidence type="ECO:0000313" key="2">
    <source>
        <dbReference type="EMBL" id="MBO1322959.1"/>
    </source>
</evidence>
<dbReference type="Gene3D" id="3.40.630.30">
    <property type="match status" value="1"/>
</dbReference>
<dbReference type="Pfam" id="PF00583">
    <property type="entry name" value="Acetyltransf_1"/>
    <property type="match status" value="1"/>
</dbReference>
<dbReference type="AlphaFoldDB" id="A0A8J7QET4"/>
<dbReference type="GO" id="GO:0016747">
    <property type="term" value="F:acyltransferase activity, transferring groups other than amino-acyl groups"/>
    <property type="evidence" value="ECO:0007669"/>
    <property type="project" value="InterPro"/>
</dbReference>
<name>A0A8J7QET4_9BACT</name>
<dbReference type="CDD" id="cd04301">
    <property type="entry name" value="NAT_SF"/>
    <property type="match status" value="1"/>
</dbReference>